<protein>
    <submittedName>
        <fullName evidence="2">Uncharacterized protein</fullName>
    </submittedName>
</protein>
<organism evidence="2 3">
    <name type="scientific">Autumnicola lenta</name>
    <dbReference type="NCBI Taxonomy" id="3075593"/>
    <lineage>
        <taxon>Bacteria</taxon>
        <taxon>Pseudomonadati</taxon>
        <taxon>Bacteroidota</taxon>
        <taxon>Flavobacteriia</taxon>
        <taxon>Flavobacteriales</taxon>
        <taxon>Flavobacteriaceae</taxon>
        <taxon>Autumnicola</taxon>
    </lineage>
</organism>
<evidence type="ECO:0000313" key="2">
    <source>
        <dbReference type="EMBL" id="MDT0648399.1"/>
    </source>
</evidence>
<proteinExistence type="predicted"/>
<name>A0ABU3CPX3_9FLAO</name>
<dbReference type="RefSeq" id="WP_311496491.1">
    <property type="nucleotide sequence ID" value="NZ_JAVRHO010000043.1"/>
</dbReference>
<feature type="coiled-coil region" evidence="1">
    <location>
        <begin position="63"/>
        <end position="90"/>
    </location>
</feature>
<evidence type="ECO:0000256" key="1">
    <source>
        <dbReference type="SAM" id="Coils"/>
    </source>
</evidence>
<evidence type="ECO:0000313" key="3">
    <source>
        <dbReference type="Proteomes" id="UP001245285"/>
    </source>
</evidence>
<reference evidence="2 3" key="1">
    <citation type="submission" date="2023-09" db="EMBL/GenBank/DDBJ databases">
        <authorList>
            <person name="Rey-Velasco X."/>
        </authorList>
    </citation>
    <scope>NUCLEOTIDE SEQUENCE [LARGE SCALE GENOMIC DNA]</scope>
    <source>
        <strain evidence="2 3">F260</strain>
    </source>
</reference>
<comment type="caution">
    <text evidence="2">The sequence shown here is derived from an EMBL/GenBank/DDBJ whole genome shotgun (WGS) entry which is preliminary data.</text>
</comment>
<dbReference type="EMBL" id="JAVRHO010000043">
    <property type="protein sequence ID" value="MDT0648399.1"/>
    <property type="molecule type" value="Genomic_DNA"/>
</dbReference>
<dbReference type="Proteomes" id="UP001245285">
    <property type="component" value="Unassembled WGS sequence"/>
</dbReference>
<gene>
    <name evidence="2" type="ORF">RM545_17035</name>
</gene>
<keyword evidence="1" id="KW-0175">Coiled coil</keyword>
<keyword evidence="3" id="KW-1185">Reference proteome</keyword>
<sequence>MKYYRENIISTYKYLLSVRENLITHSINIAMNGELSHINEAFEEGDIYQFDMDQFRGTNDANLEKIAEFYDELENLMNTLENINAIKEEDLADENEG</sequence>
<accession>A0ABU3CPX3</accession>